<sequence length="58" mass="6608">EFVFACPVGEFSKRFVNLRLKLDSSRGMGNKDKGVCEGHNAVVNWPVFLKYFICDQIP</sequence>
<keyword evidence="3" id="KW-1185">Reference proteome</keyword>
<comment type="caution">
    <text evidence="1">The sequence shown here is derived from an EMBL/GenBank/DDBJ whole genome shotgun (WGS) entry which is preliminary data.</text>
</comment>
<dbReference type="AlphaFoldDB" id="A0A4Y2NHM9"/>
<evidence type="ECO:0000313" key="2">
    <source>
        <dbReference type="EMBL" id="GBN38191.1"/>
    </source>
</evidence>
<evidence type="ECO:0000313" key="3">
    <source>
        <dbReference type="Proteomes" id="UP000499080"/>
    </source>
</evidence>
<gene>
    <name evidence="2" type="ORF">AVEN_146420_1</name>
    <name evidence="1" type="ORF">AVEN_77073_1</name>
</gene>
<name>A0A4Y2NHM9_ARAVE</name>
<feature type="non-terminal residue" evidence="1">
    <location>
        <position position="1"/>
    </location>
</feature>
<accession>A0A4Y2NHM9</accession>
<protein>
    <submittedName>
        <fullName evidence="1">Uncharacterized protein</fullName>
    </submittedName>
</protein>
<dbReference type="Proteomes" id="UP000499080">
    <property type="component" value="Unassembled WGS sequence"/>
</dbReference>
<dbReference type="EMBL" id="BGPR01127845">
    <property type="protein sequence ID" value="GBN38179.1"/>
    <property type="molecule type" value="Genomic_DNA"/>
</dbReference>
<evidence type="ECO:0000313" key="1">
    <source>
        <dbReference type="EMBL" id="GBN38179.1"/>
    </source>
</evidence>
<proteinExistence type="predicted"/>
<organism evidence="1 3">
    <name type="scientific">Araneus ventricosus</name>
    <name type="common">Orbweaver spider</name>
    <name type="synonym">Epeira ventricosa</name>
    <dbReference type="NCBI Taxonomy" id="182803"/>
    <lineage>
        <taxon>Eukaryota</taxon>
        <taxon>Metazoa</taxon>
        <taxon>Ecdysozoa</taxon>
        <taxon>Arthropoda</taxon>
        <taxon>Chelicerata</taxon>
        <taxon>Arachnida</taxon>
        <taxon>Araneae</taxon>
        <taxon>Araneomorphae</taxon>
        <taxon>Entelegynae</taxon>
        <taxon>Araneoidea</taxon>
        <taxon>Araneidae</taxon>
        <taxon>Araneus</taxon>
    </lineage>
</organism>
<dbReference type="EMBL" id="BGPR01127848">
    <property type="protein sequence ID" value="GBN38191.1"/>
    <property type="molecule type" value="Genomic_DNA"/>
</dbReference>
<reference evidence="1 3" key="1">
    <citation type="journal article" date="2019" name="Sci. Rep.">
        <title>Orb-weaving spider Araneus ventricosus genome elucidates the spidroin gene catalogue.</title>
        <authorList>
            <person name="Kono N."/>
            <person name="Nakamura H."/>
            <person name="Ohtoshi R."/>
            <person name="Moran D.A.P."/>
            <person name="Shinohara A."/>
            <person name="Yoshida Y."/>
            <person name="Fujiwara M."/>
            <person name="Mori M."/>
            <person name="Tomita M."/>
            <person name="Arakawa K."/>
        </authorList>
    </citation>
    <scope>NUCLEOTIDE SEQUENCE [LARGE SCALE GENOMIC DNA]</scope>
</reference>